<name>A0A1V9YJ45_ACHHY</name>
<organism evidence="1 2">
    <name type="scientific">Achlya hypogyna</name>
    <name type="common">Oomycete</name>
    <name type="synonym">Protoachlya hypogyna</name>
    <dbReference type="NCBI Taxonomy" id="1202772"/>
    <lineage>
        <taxon>Eukaryota</taxon>
        <taxon>Sar</taxon>
        <taxon>Stramenopiles</taxon>
        <taxon>Oomycota</taxon>
        <taxon>Saprolegniomycetes</taxon>
        <taxon>Saprolegniales</taxon>
        <taxon>Achlyaceae</taxon>
        <taxon>Achlya</taxon>
    </lineage>
</organism>
<reference evidence="1 2" key="1">
    <citation type="journal article" date="2014" name="Genome Biol. Evol.">
        <title>The secreted proteins of Achlya hypogyna and Thraustotheca clavata identify the ancestral oomycete secretome and reveal gene acquisitions by horizontal gene transfer.</title>
        <authorList>
            <person name="Misner I."/>
            <person name="Blouin N."/>
            <person name="Leonard G."/>
            <person name="Richards T.A."/>
            <person name="Lane C.E."/>
        </authorList>
    </citation>
    <scope>NUCLEOTIDE SEQUENCE [LARGE SCALE GENOMIC DNA]</scope>
    <source>
        <strain evidence="1 2">ATCC 48635</strain>
    </source>
</reference>
<dbReference type="AlphaFoldDB" id="A0A1V9YJ45"/>
<protein>
    <recommendedName>
        <fullName evidence="3">DDE-1 domain-containing protein</fullName>
    </recommendedName>
</protein>
<evidence type="ECO:0000313" key="1">
    <source>
        <dbReference type="EMBL" id="OQR85697.1"/>
    </source>
</evidence>
<dbReference type="EMBL" id="JNBR01001620">
    <property type="protein sequence ID" value="OQR85697.1"/>
    <property type="molecule type" value="Genomic_DNA"/>
</dbReference>
<evidence type="ECO:0008006" key="3">
    <source>
        <dbReference type="Google" id="ProtNLM"/>
    </source>
</evidence>
<dbReference type="Proteomes" id="UP000243579">
    <property type="component" value="Unassembled WGS sequence"/>
</dbReference>
<keyword evidence="2" id="KW-1185">Reference proteome</keyword>
<accession>A0A1V9YJ45</accession>
<evidence type="ECO:0000313" key="2">
    <source>
        <dbReference type="Proteomes" id="UP000243579"/>
    </source>
</evidence>
<gene>
    <name evidence="1" type="ORF">ACHHYP_20555</name>
</gene>
<comment type="caution">
    <text evidence="1">The sequence shown here is derived from an EMBL/GenBank/DDBJ whole genome shotgun (WGS) entry which is preliminary data.</text>
</comment>
<dbReference type="OrthoDB" id="90455at2759"/>
<proteinExistence type="predicted"/>
<sequence>MHDLRRENRLLTVAHMHTNTINATKFTAAFVNRYGFARRRATSNKLMVADMEVLGSEFARVFWLVYPSTPSNCVANVDETGICYDIRKDVSAANDRFKVSRNAWMNNHSEMAYLQRILRVVQY</sequence>